<feature type="transmembrane region" description="Helical" evidence="1">
    <location>
        <begin position="79"/>
        <end position="100"/>
    </location>
</feature>
<comment type="caution">
    <text evidence="2">The sequence shown here is derived from an EMBL/GenBank/DDBJ whole genome shotgun (WGS) entry which is preliminary data.</text>
</comment>
<keyword evidence="1" id="KW-1133">Transmembrane helix</keyword>
<reference evidence="3" key="1">
    <citation type="journal article" date="2019" name="Int. J. Syst. Evol. Microbiol.">
        <title>The Global Catalogue of Microorganisms (GCM) 10K type strain sequencing project: providing services to taxonomists for standard genome sequencing and annotation.</title>
        <authorList>
            <consortium name="The Broad Institute Genomics Platform"/>
            <consortium name="The Broad Institute Genome Sequencing Center for Infectious Disease"/>
            <person name="Wu L."/>
            <person name="Ma J."/>
        </authorList>
    </citation>
    <scope>NUCLEOTIDE SEQUENCE [LARGE SCALE GENOMIC DNA]</scope>
    <source>
        <strain evidence="3">KCTC 52473</strain>
    </source>
</reference>
<name>A0ABV7FTZ2_9ALTE</name>
<dbReference type="Pfam" id="PF22765">
    <property type="entry name" value="DUF7010"/>
    <property type="match status" value="1"/>
</dbReference>
<sequence>MTTQTLEQQREAFKQRRFLAMPLAGMIVWAAMGSIAPFVDEYTKTMMLYIGTGGIFYIGGALSYLTGERLFSRKKEKNVFDGLFFSGVIMALLVFAISIPAAQADYQTLSLSIGVLSGLMWIPFSWIVQHWLGYFHAISRTLSVVTVWYLFPDHRVEAISFVIVSMYVVSISILEYLHHQKQSVKTASVC</sequence>
<gene>
    <name evidence="2" type="ORF">ACFOHL_13950</name>
</gene>
<dbReference type="Proteomes" id="UP001595478">
    <property type="component" value="Unassembled WGS sequence"/>
</dbReference>
<dbReference type="RefSeq" id="WP_376920845.1">
    <property type="nucleotide sequence ID" value="NZ_JBHRSW010000029.1"/>
</dbReference>
<evidence type="ECO:0000313" key="2">
    <source>
        <dbReference type="EMBL" id="MFC3122723.1"/>
    </source>
</evidence>
<feature type="transmembrane region" description="Helical" evidence="1">
    <location>
        <begin position="131"/>
        <end position="152"/>
    </location>
</feature>
<keyword evidence="1" id="KW-0812">Transmembrane</keyword>
<keyword evidence="3" id="KW-1185">Reference proteome</keyword>
<feature type="transmembrane region" description="Helical" evidence="1">
    <location>
        <begin position="45"/>
        <end position="67"/>
    </location>
</feature>
<dbReference type="InterPro" id="IPR036259">
    <property type="entry name" value="MFS_trans_sf"/>
</dbReference>
<dbReference type="InterPro" id="IPR053824">
    <property type="entry name" value="DUF7010"/>
</dbReference>
<dbReference type="EMBL" id="JBHRSW010000029">
    <property type="protein sequence ID" value="MFC3122723.1"/>
    <property type="molecule type" value="Genomic_DNA"/>
</dbReference>
<evidence type="ECO:0000256" key="1">
    <source>
        <dbReference type="SAM" id="Phobius"/>
    </source>
</evidence>
<proteinExistence type="predicted"/>
<protein>
    <submittedName>
        <fullName evidence="2">DUF7010 family protein</fullName>
    </submittedName>
</protein>
<keyword evidence="1" id="KW-0472">Membrane</keyword>
<organism evidence="2 3">
    <name type="scientific">Agaribacter flavus</name>
    <dbReference type="NCBI Taxonomy" id="1902781"/>
    <lineage>
        <taxon>Bacteria</taxon>
        <taxon>Pseudomonadati</taxon>
        <taxon>Pseudomonadota</taxon>
        <taxon>Gammaproteobacteria</taxon>
        <taxon>Alteromonadales</taxon>
        <taxon>Alteromonadaceae</taxon>
        <taxon>Agaribacter</taxon>
    </lineage>
</organism>
<feature type="transmembrane region" description="Helical" evidence="1">
    <location>
        <begin position="106"/>
        <end position="124"/>
    </location>
</feature>
<feature type="transmembrane region" description="Helical" evidence="1">
    <location>
        <begin position="18"/>
        <end position="39"/>
    </location>
</feature>
<accession>A0ABV7FTZ2</accession>
<dbReference type="SUPFAM" id="SSF103473">
    <property type="entry name" value="MFS general substrate transporter"/>
    <property type="match status" value="1"/>
</dbReference>
<feature type="transmembrane region" description="Helical" evidence="1">
    <location>
        <begin position="158"/>
        <end position="177"/>
    </location>
</feature>
<evidence type="ECO:0000313" key="3">
    <source>
        <dbReference type="Proteomes" id="UP001595478"/>
    </source>
</evidence>